<dbReference type="Proteomes" id="UP000190037">
    <property type="component" value="Unassembled WGS sequence"/>
</dbReference>
<evidence type="ECO:0000313" key="3">
    <source>
        <dbReference type="EMBL" id="OPC78071.1"/>
    </source>
</evidence>
<organism evidence="3 4">
    <name type="scientific">Embleya scabrispora</name>
    <dbReference type="NCBI Taxonomy" id="159449"/>
    <lineage>
        <taxon>Bacteria</taxon>
        <taxon>Bacillati</taxon>
        <taxon>Actinomycetota</taxon>
        <taxon>Actinomycetes</taxon>
        <taxon>Kitasatosporales</taxon>
        <taxon>Streptomycetaceae</taxon>
        <taxon>Embleya</taxon>
    </lineage>
</organism>
<dbReference type="Gene3D" id="3.30.565.10">
    <property type="entry name" value="Histidine kinase-like ATPase, C-terminal domain"/>
    <property type="match status" value="1"/>
</dbReference>
<dbReference type="EMBL" id="MWQN01000003">
    <property type="protein sequence ID" value="OPC78071.1"/>
    <property type="molecule type" value="Genomic_DNA"/>
</dbReference>
<keyword evidence="1" id="KW-0418">Kinase</keyword>
<proteinExistence type="predicted"/>
<keyword evidence="1" id="KW-0808">Transferase</keyword>
<evidence type="ECO:0000259" key="2">
    <source>
        <dbReference type="Pfam" id="PF13581"/>
    </source>
</evidence>
<feature type="domain" description="Histidine kinase/HSP90-like ATPase" evidence="2">
    <location>
        <begin position="51"/>
        <end position="160"/>
    </location>
</feature>
<accession>A0A1T3NN68</accession>
<keyword evidence="4" id="KW-1185">Reference proteome</keyword>
<gene>
    <name evidence="3" type="ORF">B4N89_38340</name>
</gene>
<dbReference type="SUPFAM" id="SSF55874">
    <property type="entry name" value="ATPase domain of HSP90 chaperone/DNA topoisomerase II/histidine kinase"/>
    <property type="match status" value="1"/>
</dbReference>
<dbReference type="GO" id="GO:0004674">
    <property type="term" value="F:protein serine/threonine kinase activity"/>
    <property type="evidence" value="ECO:0007669"/>
    <property type="project" value="UniProtKB-KW"/>
</dbReference>
<name>A0A1T3NN68_9ACTN</name>
<evidence type="ECO:0000256" key="1">
    <source>
        <dbReference type="ARBA" id="ARBA00022527"/>
    </source>
</evidence>
<dbReference type="InterPro" id="IPR003594">
    <property type="entry name" value="HATPase_dom"/>
</dbReference>
<dbReference type="InterPro" id="IPR050267">
    <property type="entry name" value="Anti-sigma-factor_SerPK"/>
</dbReference>
<dbReference type="PANTHER" id="PTHR35526:SF3">
    <property type="entry name" value="ANTI-SIGMA-F FACTOR RSBW"/>
    <property type="match status" value="1"/>
</dbReference>
<protein>
    <recommendedName>
        <fullName evidence="2">Histidine kinase/HSP90-like ATPase domain-containing protein</fullName>
    </recommendedName>
</protein>
<dbReference type="Pfam" id="PF13581">
    <property type="entry name" value="HATPase_c_2"/>
    <property type="match status" value="1"/>
</dbReference>
<comment type="caution">
    <text evidence="3">The sequence shown here is derived from an EMBL/GenBank/DDBJ whole genome shotgun (WGS) entry which is preliminary data.</text>
</comment>
<evidence type="ECO:0000313" key="4">
    <source>
        <dbReference type="Proteomes" id="UP000190037"/>
    </source>
</evidence>
<dbReference type="STRING" id="159449.B4N89_38340"/>
<dbReference type="PANTHER" id="PTHR35526">
    <property type="entry name" value="ANTI-SIGMA-F FACTOR RSBW-RELATED"/>
    <property type="match status" value="1"/>
</dbReference>
<reference evidence="3 4" key="1">
    <citation type="submission" date="2017-03" db="EMBL/GenBank/DDBJ databases">
        <title>Draft genome sequence of Streptomyces scabrisporus NF3, endophyte isolated from Amphipterygium adstringens.</title>
        <authorList>
            <person name="Vazquez M."/>
            <person name="Ceapa C.D."/>
            <person name="Rodriguez Luna D."/>
            <person name="Sanchez Esquivel S."/>
        </authorList>
    </citation>
    <scope>NUCLEOTIDE SEQUENCE [LARGE SCALE GENOMIC DNA]</scope>
    <source>
        <strain evidence="3 4">NF3</strain>
    </source>
</reference>
<dbReference type="AlphaFoldDB" id="A0A1T3NN68"/>
<dbReference type="InterPro" id="IPR036890">
    <property type="entry name" value="HATPase_C_sf"/>
</dbReference>
<sequence>MSDAGRQACRDIVAAGTAPRSVRIGWSPDMNTLPPRTPSYAPIRIRIRVLPDSPGTLSRVRAEVRDRLGTWGWPDERADDVVQVVSELVGNALRHTGGEARVRLTRTSDGVDVEVADFHGRLLVLRRPADGDGGHGLHLLDLLTTNWTVEQHTTGKLVRAHIRR</sequence>
<keyword evidence="1" id="KW-0723">Serine/threonine-protein kinase</keyword>